<dbReference type="Pfam" id="PF14226">
    <property type="entry name" value="DIOX_N"/>
    <property type="match status" value="1"/>
</dbReference>
<dbReference type="InterPro" id="IPR044861">
    <property type="entry name" value="IPNS-like_FE2OG_OXY"/>
</dbReference>
<evidence type="ECO:0000256" key="1">
    <source>
        <dbReference type="ARBA" id="ARBA00008056"/>
    </source>
</evidence>
<dbReference type="PANTHER" id="PTHR10209:SF881">
    <property type="entry name" value="FI07970P-RELATED"/>
    <property type="match status" value="1"/>
</dbReference>
<comment type="caution">
    <text evidence="8">The sequence shown here is derived from an EMBL/GenBank/DDBJ whole genome shotgun (WGS) entry which is preliminary data.</text>
</comment>
<keyword evidence="4 5" id="KW-0408">Iron</keyword>
<name>A0A8H4J8D2_9PEZI</name>
<dbReference type="Proteomes" id="UP000572817">
    <property type="component" value="Unassembled WGS sequence"/>
</dbReference>
<dbReference type="SUPFAM" id="SSF51197">
    <property type="entry name" value="Clavaminate synthase-like"/>
    <property type="match status" value="1"/>
</dbReference>
<evidence type="ECO:0000313" key="8">
    <source>
        <dbReference type="EMBL" id="KAF4312828.1"/>
    </source>
</evidence>
<evidence type="ECO:0000256" key="6">
    <source>
        <dbReference type="SAM" id="MobiDB-lite"/>
    </source>
</evidence>
<dbReference type="PROSITE" id="PS51471">
    <property type="entry name" value="FE2OG_OXY"/>
    <property type="match status" value="1"/>
</dbReference>
<keyword evidence="2 5" id="KW-0479">Metal-binding</keyword>
<reference evidence="8" key="1">
    <citation type="submission" date="2020-04" db="EMBL/GenBank/DDBJ databases">
        <title>Genome Assembly and Annotation of Botryosphaeria dothidea sdau 11-99, a Latent Pathogen of Apple Fruit Ring Rot in China.</title>
        <authorList>
            <person name="Yu C."/>
            <person name="Diao Y."/>
            <person name="Lu Q."/>
            <person name="Zhao J."/>
            <person name="Cui S."/>
            <person name="Peng C."/>
            <person name="He B."/>
            <person name="Liu H."/>
        </authorList>
    </citation>
    <scope>NUCLEOTIDE SEQUENCE [LARGE SCALE GENOMIC DNA]</scope>
    <source>
        <strain evidence="8">Sdau11-99</strain>
    </source>
</reference>
<dbReference type="GO" id="GO:0016491">
    <property type="term" value="F:oxidoreductase activity"/>
    <property type="evidence" value="ECO:0007669"/>
    <property type="project" value="UniProtKB-KW"/>
</dbReference>
<dbReference type="Gene3D" id="2.60.120.330">
    <property type="entry name" value="B-lactam Antibiotic, Isopenicillin N Synthase, Chain"/>
    <property type="match status" value="1"/>
</dbReference>
<accession>A0A8H4J8D2</accession>
<feature type="region of interest" description="Disordered" evidence="6">
    <location>
        <begin position="387"/>
        <end position="421"/>
    </location>
</feature>
<dbReference type="EMBL" id="WWBZ02000002">
    <property type="protein sequence ID" value="KAF4312828.1"/>
    <property type="molecule type" value="Genomic_DNA"/>
</dbReference>
<dbReference type="GO" id="GO:0044283">
    <property type="term" value="P:small molecule biosynthetic process"/>
    <property type="evidence" value="ECO:0007669"/>
    <property type="project" value="UniProtKB-ARBA"/>
</dbReference>
<evidence type="ECO:0000256" key="5">
    <source>
        <dbReference type="RuleBase" id="RU003682"/>
    </source>
</evidence>
<dbReference type="OrthoDB" id="288590at2759"/>
<gene>
    <name evidence="8" type="ORF">GTA08_BOTSDO12001</name>
</gene>
<dbReference type="InterPro" id="IPR005123">
    <property type="entry name" value="Oxoglu/Fe-dep_dioxygenase_dom"/>
</dbReference>
<dbReference type="PANTHER" id="PTHR10209">
    <property type="entry name" value="OXIDOREDUCTASE, 2OG-FE II OXYGENASE FAMILY PROTEIN"/>
    <property type="match status" value="1"/>
</dbReference>
<sequence>MSQSAIVSKEKPQRLKLITSYGHVYRQIKSTEARDARPGEIPVIDISGIFRDSDAKNQVAREISSAAKDTGFFYIKNHGISEDVIQAAVSSGKIFFGQPEDLKKQVHTSKSKFFNGWNDFSSIHYNEAELPDNREYFAFKYDPRYDPSVADLDSVPFDFRRCFKGEEWYWEQTAHIRGFKNSLLRYWQANLTLARHLTRVFSLALDLPEDYFDEKIRYPDAAATLNHCTTLPRPGETPNQAEPRSDDIEPPSASELIENTGPDAVSVGTHTDLQLFIILWQDNQSGLQVLTRQGEWIKADPVDGALGVNIADYLMRITNDRWMSTVHRVLHNRAGDRYSIPFFFGFNLNETCGVLPSCVDEENPAKYDPISCEDWLRRRFEKTIDREDDKLKAGVEDPGHVGTDQEGGPRPQRDLARLPRA</sequence>
<organism evidence="8 9">
    <name type="scientific">Botryosphaeria dothidea</name>
    <dbReference type="NCBI Taxonomy" id="55169"/>
    <lineage>
        <taxon>Eukaryota</taxon>
        <taxon>Fungi</taxon>
        <taxon>Dikarya</taxon>
        <taxon>Ascomycota</taxon>
        <taxon>Pezizomycotina</taxon>
        <taxon>Dothideomycetes</taxon>
        <taxon>Dothideomycetes incertae sedis</taxon>
        <taxon>Botryosphaeriales</taxon>
        <taxon>Botryosphaeriaceae</taxon>
        <taxon>Botryosphaeria</taxon>
    </lineage>
</organism>
<evidence type="ECO:0000256" key="4">
    <source>
        <dbReference type="ARBA" id="ARBA00023004"/>
    </source>
</evidence>
<protein>
    <submittedName>
        <fullName evidence="8">Isopenicillin N synthase</fullName>
    </submittedName>
</protein>
<feature type="compositionally biased region" description="Basic and acidic residues" evidence="6">
    <location>
        <begin position="411"/>
        <end position="421"/>
    </location>
</feature>
<evidence type="ECO:0000259" key="7">
    <source>
        <dbReference type="PROSITE" id="PS51471"/>
    </source>
</evidence>
<keyword evidence="9" id="KW-1185">Reference proteome</keyword>
<feature type="domain" description="Fe2OG dioxygenase" evidence="7">
    <location>
        <begin position="247"/>
        <end position="346"/>
    </location>
</feature>
<dbReference type="GO" id="GO:0046872">
    <property type="term" value="F:metal ion binding"/>
    <property type="evidence" value="ECO:0007669"/>
    <property type="project" value="UniProtKB-KW"/>
</dbReference>
<dbReference type="InterPro" id="IPR027443">
    <property type="entry name" value="IPNS-like_sf"/>
</dbReference>
<evidence type="ECO:0000313" key="9">
    <source>
        <dbReference type="Proteomes" id="UP000572817"/>
    </source>
</evidence>
<dbReference type="PRINTS" id="PR00682">
    <property type="entry name" value="IPNSYNTHASE"/>
</dbReference>
<feature type="compositionally biased region" description="Basic and acidic residues" evidence="6">
    <location>
        <begin position="387"/>
        <end position="399"/>
    </location>
</feature>
<proteinExistence type="inferred from homology"/>
<evidence type="ECO:0000256" key="2">
    <source>
        <dbReference type="ARBA" id="ARBA00022723"/>
    </source>
</evidence>
<dbReference type="AlphaFoldDB" id="A0A8H4J8D2"/>
<dbReference type="Pfam" id="PF03171">
    <property type="entry name" value="2OG-FeII_Oxy"/>
    <property type="match status" value="1"/>
</dbReference>
<feature type="region of interest" description="Disordered" evidence="6">
    <location>
        <begin position="227"/>
        <end position="253"/>
    </location>
</feature>
<evidence type="ECO:0000256" key="3">
    <source>
        <dbReference type="ARBA" id="ARBA00023002"/>
    </source>
</evidence>
<comment type="similarity">
    <text evidence="1 5">Belongs to the iron/ascorbate-dependent oxidoreductase family.</text>
</comment>
<dbReference type="InterPro" id="IPR026992">
    <property type="entry name" value="DIOX_N"/>
</dbReference>
<keyword evidence="3 5" id="KW-0560">Oxidoreductase</keyword>